<evidence type="ECO:0000256" key="3">
    <source>
        <dbReference type="SAM" id="MobiDB-lite"/>
    </source>
</evidence>
<name>A0A6A6UHR0_9PEZI</name>
<keyword evidence="6" id="KW-1185">Reference proteome</keyword>
<dbReference type="Pfam" id="PF03061">
    <property type="entry name" value="4HBT"/>
    <property type="match status" value="1"/>
</dbReference>
<dbReference type="PANTHER" id="PTHR21660">
    <property type="entry name" value="THIOESTERASE SUPERFAMILY MEMBER-RELATED"/>
    <property type="match status" value="1"/>
</dbReference>
<comment type="similarity">
    <text evidence="1">Belongs to the thioesterase PaaI family.</text>
</comment>
<evidence type="ECO:0000256" key="1">
    <source>
        <dbReference type="ARBA" id="ARBA00008324"/>
    </source>
</evidence>
<dbReference type="OrthoDB" id="2831072at2759"/>
<dbReference type="EMBL" id="MU004233">
    <property type="protein sequence ID" value="KAF2671340.1"/>
    <property type="molecule type" value="Genomic_DNA"/>
</dbReference>
<proteinExistence type="inferred from homology"/>
<dbReference type="InterPro" id="IPR006683">
    <property type="entry name" value="Thioestr_dom"/>
</dbReference>
<gene>
    <name evidence="5" type="ORF">BT63DRAFT_423551</name>
</gene>
<accession>A0A6A6UHR0</accession>
<evidence type="ECO:0000259" key="4">
    <source>
        <dbReference type="Pfam" id="PF03061"/>
    </source>
</evidence>
<organism evidence="5 6">
    <name type="scientific">Microthyrium microscopicum</name>
    <dbReference type="NCBI Taxonomy" id="703497"/>
    <lineage>
        <taxon>Eukaryota</taxon>
        <taxon>Fungi</taxon>
        <taxon>Dikarya</taxon>
        <taxon>Ascomycota</taxon>
        <taxon>Pezizomycotina</taxon>
        <taxon>Dothideomycetes</taxon>
        <taxon>Dothideomycetes incertae sedis</taxon>
        <taxon>Microthyriales</taxon>
        <taxon>Microthyriaceae</taxon>
        <taxon>Microthyrium</taxon>
    </lineage>
</organism>
<dbReference type="Proteomes" id="UP000799302">
    <property type="component" value="Unassembled WGS sequence"/>
</dbReference>
<feature type="compositionally biased region" description="Basic and acidic residues" evidence="3">
    <location>
        <begin position="14"/>
        <end position="29"/>
    </location>
</feature>
<dbReference type="InterPro" id="IPR039298">
    <property type="entry name" value="ACOT13"/>
</dbReference>
<dbReference type="PANTHER" id="PTHR21660:SF1">
    <property type="entry name" value="ACYL-COENZYME A THIOESTERASE 13"/>
    <property type="match status" value="1"/>
</dbReference>
<keyword evidence="2" id="KW-0378">Hydrolase</keyword>
<dbReference type="GO" id="GO:0047617">
    <property type="term" value="F:fatty acyl-CoA hydrolase activity"/>
    <property type="evidence" value="ECO:0007669"/>
    <property type="project" value="InterPro"/>
</dbReference>
<dbReference type="SUPFAM" id="SSF54637">
    <property type="entry name" value="Thioesterase/thiol ester dehydrase-isomerase"/>
    <property type="match status" value="1"/>
</dbReference>
<dbReference type="AlphaFoldDB" id="A0A6A6UHR0"/>
<sequence>MASLKPPNRRFPLVKHDPETSSADSREDDVPSEPLQRITFMWQWITEREPVYFDSVLRDHLVPVSAALNPTDRNRATSTFLLKVPRSLCNGGGNLHGGAVALIFDLLTSLTVGVCAREGFWDSGHVSRNLNCTYIRPAPEGSEVLVESDVIHLGKTMCVLSGVMRMKDTGKICYVCEHGKVKVDGYKLPENDKEASKL</sequence>
<evidence type="ECO:0000256" key="2">
    <source>
        <dbReference type="ARBA" id="ARBA00022801"/>
    </source>
</evidence>
<dbReference type="Gene3D" id="3.10.129.10">
    <property type="entry name" value="Hotdog Thioesterase"/>
    <property type="match status" value="1"/>
</dbReference>
<protein>
    <recommendedName>
        <fullName evidence="4">Thioesterase domain-containing protein</fullName>
    </recommendedName>
</protein>
<feature type="domain" description="Thioesterase" evidence="4">
    <location>
        <begin position="92"/>
        <end position="172"/>
    </location>
</feature>
<dbReference type="InterPro" id="IPR029069">
    <property type="entry name" value="HotDog_dom_sf"/>
</dbReference>
<feature type="region of interest" description="Disordered" evidence="3">
    <location>
        <begin position="1"/>
        <end position="32"/>
    </location>
</feature>
<evidence type="ECO:0000313" key="6">
    <source>
        <dbReference type="Proteomes" id="UP000799302"/>
    </source>
</evidence>
<reference evidence="5" key="1">
    <citation type="journal article" date="2020" name="Stud. Mycol.">
        <title>101 Dothideomycetes genomes: a test case for predicting lifestyles and emergence of pathogens.</title>
        <authorList>
            <person name="Haridas S."/>
            <person name="Albert R."/>
            <person name="Binder M."/>
            <person name="Bloem J."/>
            <person name="Labutti K."/>
            <person name="Salamov A."/>
            <person name="Andreopoulos B."/>
            <person name="Baker S."/>
            <person name="Barry K."/>
            <person name="Bills G."/>
            <person name="Bluhm B."/>
            <person name="Cannon C."/>
            <person name="Castanera R."/>
            <person name="Culley D."/>
            <person name="Daum C."/>
            <person name="Ezra D."/>
            <person name="Gonzalez J."/>
            <person name="Henrissat B."/>
            <person name="Kuo A."/>
            <person name="Liang C."/>
            <person name="Lipzen A."/>
            <person name="Lutzoni F."/>
            <person name="Magnuson J."/>
            <person name="Mondo S."/>
            <person name="Nolan M."/>
            <person name="Ohm R."/>
            <person name="Pangilinan J."/>
            <person name="Park H.-J."/>
            <person name="Ramirez L."/>
            <person name="Alfaro M."/>
            <person name="Sun H."/>
            <person name="Tritt A."/>
            <person name="Yoshinaga Y."/>
            <person name="Zwiers L.-H."/>
            <person name="Turgeon B."/>
            <person name="Goodwin S."/>
            <person name="Spatafora J."/>
            <person name="Crous P."/>
            <person name="Grigoriev I."/>
        </authorList>
    </citation>
    <scope>NUCLEOTIDE SEQUENCE</scope>
    <source>
        <strain evidence="5">CBS 115976</strain>
    </source>
</reference>
<dbReference type="CDD" id="cd03443">
    <property type="entry name" value="PaaI_thioesterase"/>
    <property type="match status" value="1"/>
</dbReference>
<evidence type="ECO:0000313" key="5">
    <source>
        <dbReference type="EMBL" id="KAF2671340.1"/>
    </source>
</evidence>